<organism evidence="6 7">
    <name type="scientific">Salipiger marinus</name>
    <dbReference type="NCBI Taxonomy" id="555512"/>
    <lineage>
        <taxon>Bacteria</taxon>
        <taxon>Pseudomonadati</taxon>
        <taxon>Pseudomonadota</taxon>
        <taxon>Alphaproteobacteria</taxon>
        <taxon>Rhodobacterales</taxon>
        <taxon>Roseobacteraceae</taxon>
        <taxon>Salipiger</taxon>
    </lineage>
</organism>
<dbReference type="InterPro" id="IPR050313">
    <property type="entry name" value="Carb_Metab_HTH_regulators"/>
</dbReference>
<dbReference type="InterPro" id="IPR014036">
    <property type="entry name" value="DeoR-like_C"/>
</dbReference>
<evidence type="ECO:0000256" key="2">
    <source>
        <dbReference type="ARBA" id="ARBA00023015"/>
    </source>
</evidence>
<dbReference type="EMBL" id="FNEJ01000003">
    <property type="protein sequence ID" value="SDI33797.1"/>
    <property type="molecule type" value="Genomic_DNA"/>
</dbReference>
<dbReference type="PROSITE" id="PS51000">
    <property type="entry name" value="HTH_DEOR_2"/>
    <property type="match status" value="1"/>
</dbReference>
<dbReference type="Proteomes" id="UP000199093">
    <property type="component" value="Unassembled WGS sequence"/>
</dbReference>
<dbReference type="SUPFAM" id="SSF46785">
    <property type="entry name" value="Winged helix' DNA-binding domain"/>
    <property type="match status" value="1"/>
</dbReference>
<evidence type="ECO:0000256" key="1">
    <source>
        <dbReference type="ARBA" id="ARBA00022491"/>
    </source>
</evidence>
<keyword evidence="7" id="KW-1185">Reference proteome</keyword>
<evidence type="ECO:0000313" key="6">
    <source>
        <dbReference type="EMBL" id="SDI33797.1"/>
    </source>
</evidence>
<dbReference type="AlphaFoldDB" id="A0A1G8JRZ0"/>
<evidence type="ECO:0000256" key="4">
    <source>
        <dbReference type="ARBA" id="ARBA00023163"/>
    </source>
</evidence>
<dbReference type="GO" id="GO:0003677">
    <property type="term" value="F:DNA binding"/>
    <property type="evidence" value="ECO:0007669"/>
    <property type="project" value="UniProtKB-KW"/>
</dbReference>
<dbReference type="InterPro" id="IPR036388">
    <property type="entry name" value="WH-like_DNA-bd_sf"/>
</dbReference>
<name>A0A1G8JRZ0_9RHOB</name>
<dbReference type="InterPro" id="IPR037171">
    <property type="entry name" value="NagB/RpiA_transferase-like"/>
</dbReference>
<proteinExistence type="predicted"/>
<dbReference type="GO" id="GO:0003700">
    <property type="term" value="F:DNA-binding transcription factor activity"/>
    <property type="evidence" value="ECO:0007669"/>
    <property type="project" value="InterPro"/>
</dbReference>
<evidence type="ECO:0000313" key="7">
    <source>
        <dbReference type="Proteomes" id="UP000199093"/>
    </source>
</evidence>
<gene>
    <name evidence="6" type="ORF">SAMN04487993_1003217</name>
</gene>
<sequence>MTLHRKDALRSDRQTVILEQVAETGYVTIEALAARFGVSTQTVRRDIIALAESGRLQRFHGGAGPVGATEAARLDHGAKREIGRPEKAIVGRRAAAMVPDGAAVFLDVGTTIEACARELARRQGFVVFTNSMRAAMEFDPALHEVHVLGGRMAGRDGSLVGEGVVEMLRNVRLDVALIACSAVEEGGQVMDFDLSKIAVKRAAMAASNRSLLLATRSKFGRRALGTIGPVDRFDALVTED</sequence>
<keyword evidence="4" id="KW-0804">Transcription</keyword>
<evidence type="ECO:0000259" key="5">
    <source>
        <dbReference type="PROSITE" id="PS51000"/>
    </source>
</evidence>
<dbReference type="SMART" id="SM00420">
    <property type="entry name" value="HTH_DEOR"/>
    <property type="match status" value="1"/>
</dbReference>
<protein>
    <submittedName>
        <fullName evidence="6">Transcriptional regulator, DeoR family</fullName>
    </submittedName>
</protein>
<dbReference type="SMART" id="SM01134">
    <property type="entry name" value="DeoRC"/>
    <property type="match status" value="1"/>
</dbReference>
<dbReference type="Gene3D" id="1.10.10.10">
    <property type="entry name" value="Winged helix-like DNA-binding domain superfamily/Winged helix DNA-binding domain"/>
    <property type="match status" value="1"/>
</dbReference>
<reference evidence="6 7" key="1">
    <citation type="submission" date="2016-10" db="EMBL/GenBank/DDBJ databases">
        <authorList>
            <person name="de Groot N.N."/>
        </authorList>
    </citation>
    <scope>NUCLEOTIDE SEQUENCE [LARGE SCALE GENOMIC DNA]</scope>
    <source>
        <strain evidence="6 7">DSM 26424</strain>
    </source>
</reference>
<dbReference type="PROSITE" id="PS00894">
    <property type="entry name" value="HTH_DEOR_1"/>
    <property type="match status" value="1"/>
</dbReference>
<dbReference type="InterPro" id="IPR018356">
    <property type="entry name" value="Tscrpt_reg_HTH_DeoR_CS"/>
</dbReference>
<accession>A0A1G8JRZ0</accession>
<keyword evidence="3" id="KW-0238">DNA-binding</keyword>
<dbReference type="PANTHER" id="PTHR30363">
    <property type="entry name" value="HTH-TYPE TRANSCRIPTIONAL REGULATOR SRLR-RELATED"/>
    <property type="match status" value="1"/>
</dbReference>
<evidence type="ECO:0000256" key="3">
    <source>
        <dbReference type="ARBA" id="ARBA00023125"/>
    </source>
</evidence>
<dbReference type="InterPro" id="IPR036390">
    <property type="entry name" value="WH_DNA-bd_sf"/>
</dbReference>
<dbReference type="PRINTS" id="PR00037">
    <property type="entry name" value="HTHLACR"/>
</dbReference>
<dbReference type="Pfam" id="PF00455">
    <property type="entry name" value="DeoRC"/>
    <property type="match status" value="1"/>
</dbReference>
<dbReference type="OrthoDB" id="9814815at2"/>
<dbReference type="PANTHER" id="PTHR30363:SF4">
    <property type="entry name" value="GLYCEROL-3-PHOSPHATE REGULON REPRESSOR"/>
    <property type="match status" value="1"/>
</dbReference>
<dbReference type="STRING" id="555512.SAMN04487993_1003217"/>
<keyword evidence="2" id="KW-0805">Transcription regulation</keyword>
<keyword evidence="1" id="KW-0678">Repressor</keyword>
<dbReference type="SUPFAM" id="SSF100950">
    <property type="entry name" value="NagB/RpiA/CoA transferase-like"/>
    <property type="match status" value="1"/>
</dbReference>
<dbReference type="InterPro" id="IPR001034">
    <property type="entry name" value="DeoR_HTH"/>
</dbReference>
<feature type="domain" description="HTH deoR-type" evidence="5">
    <location>
        <begin position="10"/>
        <end position="65"/>
    </location>
</feature>
<dbReference type="RefSeq" id="WP_089844465.1">
    <property type="nucleotide sequence ID" value="NZ_FNEJ01000003.1"/>
</dbReference>
<dbReference type="Pfam" id="PF08220">
    <property type="entry name" value="HTH_DeoR"/>
    <property type="match status" value="1"/>
</dbReference>